<evidence type="ECO:0000313" key="2">
    <source>
        <dbReference type="Proteomes" id="UP001596096"/>
    </source>
</evidence>
<dbReference type="EMBL" id="JBHSNW010000007">
    <property type="protein sequence ID" value="MFC5816635.1"/>
    <property type="molecule type" value="Genomic_DNA"/>
</dbReference>
<reference evidence="2" key="1">
    <citation type="journal article" date="2019" name="Int. J. Syst. Evol. Microbiol.">
        <title>The Global Catalogue of Microorganisms (GCM) 10K type strain sequencing project: providing services to taxonomists for standard genome sequencing and annotation.</title>
        <authorList>
            <consortium name="The Broad Institute Genomics Platform"/>
            <consortium name="The Broad Institute Genome Sequencing Center for Infectious Disease"/>
            <person name="Wu L."/>
            <person name="Ma J."/>
        </authorList>
    </citation>
    <scope>NUCLEOTIDE SEQUENCE [LARGE SCALE GENOMIC DNA]</scope>
    <source>
        <strain evidence="2">CGMCC 4.7106</strain>
    </source>
</reference>
<protein>
    <submittedName>
        <fullName evidence="1">Uncharacterized protein</fullName>
    </submittedName>
</protein>
<name>A0ABW1BTT5_9ACTN</name>
<organism evidence="1 2">
    <name type="scientific">Nonomuraea harbinensis</name>
    <dbReference type="NCBI Taxonomy" id="1286938"/>
    <lineage>
        <taxon>Bacteria</taxon>
        <taxon>Bacillati</taxon>
        <taxon>Actinomycetota</taxon>
        <taxon>Actinomycetes</taxon>
        <taxon>Streptosporangiales</taxon>
        <taxon>Streptosporangiaceae</taxon>
        <taxon>Nonomuraea</taxon>
    </lineage>
</organism>
<gene>
    <name evidence="1" type="ORF">ACFPUY_16180</name>
</gene>
<proteinExistence type="predicted"/>
<sequence length="176" mass="20155">MRTYSYTATRSRTEAVVDQFDMFLRYAGIQDAGRVKLLDAVEKRWLDKVGVYLVDHNQKRILEVSISINWELHAQFAAISPRVSTDLPGWESGAAPEIRVLGHRFGRKAREYGQTPHYWVLFVPAILGDVNLHRRRCDETGVSFSGTLPEWRNAPLRREDRSVLDLEELGISVTEA</sequence>
<accession>A0ABW1BTT5</accession>
<evidence type="ECO:0000313" key="1">
    <source>
        <dbReference type="EMBL" id="MFC5816635.1"/>
    </source>
</evidence>
<dbReference type="RefSeq" id="WP_219549245.1">
    <property type="nucleotide sequence ID" value="NZ_JAHKRN010000045.1"/>
</dbReference>
<comment type="caution">
    <text evidence="1">The sequence shown here is derived from an EMBL/GenBank/DDBJ whole genome shotgun (WGS) entry which is preliminary data.</text>
</comment>
<keyword evidence="2" id="KW-1185">Reference proteome</keyword>
<dbReference type="Proteomes" id="UP001596096">
    <property type="component" value="Unassembled WGS sequence"/>
</dbReference>